<evidence type="ECO:0000256" key="2">
    <source>
        <dbReference type="ARBA" id="ARBA00023125"/>
    </source>
</evidence>
<keyword evidence="6" id="KW-1185">Reference proteome</keyword>
<feature type="domain" description="HTH luxR-type" evidence="4">
    <location>
        <begin position="938"/>
        <end position="1003"/>
    </location>
</feature>
<dbReference type="InterPro" id="IPR027417">
    <property type="entry name" value="P-loop_NTPase"/>
</dbReference>
<dbReference type="PROSITE" id="PS50043">
    <property type="entry name" value="HTH_LUXR_2"/>
    <property type="match status" value="1"/>
</dbReference>
<evidence type="ECO:0000256" key="3">
    <source>
        <dbReference type="ARBA" id="ARBA00023163"/>
    </source>
</evidence>
<dbReference type="CDD" id="cd06170">
    <property type="entry name" value="LuxR_C_like"/>
    <property type="match status" value="1"/>
</dbReference>
<evidence type="ECO:0000313" key="5">
    <source>
        <dbReference type="EMBL" id="GHI53739.1"/>
    </source>
</evidence>
<proteinExistence type="predicted"/>
<dbReference type="InterPro" id="IPR041664">
    <property type="entry name" value="AAA_16"/>
</dbReference>
<keyword evidence="2" id="KW-0238">DNA-binding</keyword>
<dbReference type="Pfam" id="PF00196">
    <property type="entry name" value="GerE"/>
    <property type="match status" value="1"/>
</dbReference>
<evidence type="ECO:0000259" key="4">
    <source>
        <dbReference type="PROSITE" id="PS50043"/>
    </source>
</evidence>
<keyword evidence="1" id="KW-0805">Transcription regulation</keyword>
<gene>
    <name evidence="5" type="ORF">Srubr_35850</name>
</gene>
<accession>A0ABQ3RD11</accession>
<evidence type="ECO:0000313" key="6">
    <source>
        <dbReference type="Proteomes" id="UP000646738"/>
    </source>
</evidence>
<evidence type="ECO:0000256" key="1">
    <source>
        <dbReference type="ARBA" id="ARBA00023015"/>
    </source>
</evidence>
<dbReference type="RefSeq" id="WP_189989535.1">
    <property type="nucleotide sequence ID" value="NZ_BNCB01000001.1"/>
</dbReference>
<keyword evidence="3" id="KW-0804">Transcription</keyword>
<protein>
    <recommendedName>
        <fullName evidence="4">HTH luxR-type domain-containing protein</fullName>
    </recommendedName>
</protein>
<reference evidence="6" key="1">
    <citation type="submission" date="2023-07" db="EMBL/GenBank/DDBJ databases">
        <title>Whole genome shotgun sequence of Streptomyces achromogenes subsp. rubradiris NBRC 14000.</title>
        <authorList>
            <person name="Komaki H."/>
            <person name="Tamura T."/>
        </authorList>
    </citation>
    <scope>NUCLEOTIDE SEQUENCE [LARGE SCALE GENOMIC DNA]</scope>
    <source>
        <strain evidence="6">NBRC 14000</strain>
    </source>
</reference>
<dbReference type="SUPFAM" id="SSF46894">
    <property type="entry name" value="C-terminal effector domain of the bipartite response regulators"/>
    <property type="match status" value="1"/>
</dbReference>
<dbReference type="PANTHER" id="PTHR44688:SF16">
    <property type="entry name" value="DNA-BINDING TRANSCRIPTIONAL ACTIVATOR DEVR_DOSR"/>
    <property type="match status" value="1"/>
</dbReference>
<name>A0ABQ3RD11_STRRR</name>
<dbReference type="Pfam" id="PF13191">
    <property type="entry name" value="AAA_16"/>
    <property type="match status" value="1"/>
</dbReference>
<dbReference type="PANTHER" id="PTHR44688">
    <property type="entry name" value="DNA-BINDING TRANSCRIPTIONAL ACTIVATOR DEVR_DOSR"/>
    <property type="match status" value="1"/>
</dbReference>
<comment type="caution">
    <text evidence="5">The sequence shown here is derived from an EMBL/GenBank/DDBJ whole genome shotgun (WGS) entry which is preliminary data.</text>
</comment>
<dbReference type="PRINTS" id="PR00038">
    <property type="entry name" value="HTHLUXR"/>
</dbReference>
<dbReference type="SMART" id="SM00421">
    <property type="entry name" value="HTH_LUXR"/>
    <property type="match status" value="1"/>
</dbReference>
<dbReference type="Proteomes" id="UP000646738">
    <property type="component" value="Unassembled WGS sequence"/>
</dbReference>
<dbReference type="InterPro" id="IPR036388">
    <property type="entry name" value="WH-like_DNA-bd_sf"/>
</dbReference>
<organism evidence="5 6">
    <name type="scientific">Streptomyces rubradiris</name>
    <name type="common">Streptomyces achromogenes subsp. rubradiris</name>
    <dbReference type="NCBI Taxonomy" id="285531"/>
    <lineage>
        <taxon>Bacteria</taxon>
        <taxon>Bacillati</taxon>
        <taxon>Actinomycetota</taxon>
        <taxon>Actinomycetes</taxon>
        <taxon>Kitasatosporales</taxon>
        <taxon>Streptomycetaceae</taxon>
        <taxon>Streptomyces</taxon>
    </lineage>
</organism>
<dbReference type="EMBL" id="BNEA01000015">
    <property type="protein sequence ID" value="GHI53739.1"/>
    <property type="molecule type" value="Genomic_DNA"/>
</dbReference>
<dbReference type="SUPFAM" id="SSF52540">
    <property type="entry name" value="P-loop containing nucleoside triphosphate hydrolases"/>
    <property type="match status" value="1"/>
</dbReference>
<sequence>MSEAEDRELLGRERETAFLDGILDAALSDGTGAAVLLRGQAGIGKSALLAWARNAARRRGFAVLGAVGAVAEAELAFGGFHQVFWPLLKRSRTLPARDREVLERALGLSEGPAAGAAPLGASALALLTEAARDRPLLVVVDDVQWIDDSSAAVFAFLHRHVAALPVVFVGAGREDGPATERWTAEPVLVGALEPAAAEALLRRHHPSLPAAAATRVLTEAAGNPLALLELPLLPDDEHGAGLPGAPGRMPLAHRLEQLFAERIRSLPADAAHTLLLAALGGRVSLRNTDVRPAPTVPGDPAARSGAPTAVPGGPVVVSEGPTVVSGGAVVVSEGPTVVSGGPVVVSEGPTVVSGGPAVVSDGPMAVSGGPAVMCEGPTGGPAVVSGGPTAVPANPAAVVAAIEASGLAHLDGTGALAFRHPLVRSAVISLASPEDERAAHRFLAGRLAPGDPRRLRHETLAAVLPDASLAGRLEEAARQIARRGGDAEGAVLMDRAAALSADAGSHTARLTWAAVMAARGGRLAHTAELVEELKRRPVPPGFEPLFAYAVVYVDQSHRIDFESSFTLLPRALDLLSRTGVEPFEGLAEQIYFKLLLAASYTDDPRGWRALEKHAGAVSPLARLCRAVWSDPPRTAHGATRELALLSGEMSEEQEAGAAWLLLWTASAVDAADETLWRRFTGQHAYATQGSVAKARFYQDYLRGRWESAAACLREAEAADDRGYHCNALLFRHYHAHFLAGRGDEQGLREVEALIEPTASGARMRFVTDHLVHLRALAALAHGRYEEAYQLLVQLMPPGVLPRGLPWFHLPFYDLVVAAVHTGRRAEAAAHVEAGRAARMAGVSAHHAFLLAAAAAVAAADEAADARYRTAYAVEGAETWVFTMARLRLAHGSWLRRRRRAEALDVLHRARDAFRRLGAEPWTERCEEELAAAGPPTAAAGGRGHLTGQERRIAQLAARGLTNKEIGRALQVSPRTVAAHLYKIFPKLGVTSRAGISRALADDSAERD</sequence>
<dbReference type="Gene3D" id="1.10.10.10">
    <property type="entry name" value="Winged helix-like DNA-binding domain superfamily/Winged helix DNA-binding domain"/>
    <property type="match status" value="1"/>
</dbReference>
<dbReference type="InterPro" id="IPR000792">
    <property type="entry name" value="Tscrpt_reg_LuxR_C"/>
</dbReference>
<dbReference type="InterPro" id="IPR016032">
    <property type="entry name" value="Sig_transdc_resp-reg_C-effctor"/>
</dbReference>